<accession>A0A2N9HJC9</accession>
<feature type="region of interest" description="Disordered" evidence="1">
    <location>
        <begin position="81"/>
        <end position="114"/>
    </location>
</feature>
<gene>
    <name evidence="3" type="ORF">FSB_LOCUS39702</name>
</gene>
<keyword evidence="2" id="KW-0732">Signal</keyword>
<reference evidence="3" key="1">
    <citation type="submission" date="2018-02" db="EMBL/GenBank/DDBJ databases">
        <authorList>
            <person name="Cohen D.B."/>
            <person name="Kent A.D."/>
        </authorList>
    </citation>
    <scope>NUCLEOTIDE SEQUENCE</scope>
</reference>
<name>A0A2N9HJC9_FAGSY</name>
<protein>
    <submittedName>
        <fullName evidence="3">Uncharacterized protein</fullName>
    </submittedName>
</protein>
<feature type="chain" id="PRO_5014731392" evidence="2">
    <location>
        <begin position="17"/>
        <end position="114"/>
    </location>
</feature>
<organism evidence="3">
    <name type="scientific">Fagus sylvatica</name>
    <name type="common">Beechnut</name>
    <dbReference type="NCBI Taxonomy" id="28930"/>
    <lineage>
        <taxon>Eukaryota</taxon>
        <taxon>Viridiplantae</taxon>
        <taxon>Streptophyta</taxon>
        <taxon>Embryophyta</taxon>
        <taxon>Tracheophyta</taxon>
        <taxon>Spermatophyta</taxon>
        <taxon>Magnoliopsida</taxon>
        <taxon>eudicotyledons</taxon>
        <taxon>Gunneridae</taxon>
        <taxon>Pentapetalae</taxon>
        <taxon>rosids</taxon>
        <taxon>fabids</taxon>
        <taxon>Fagales</taxon>
        <taxon>Fagaceae</taxon>
        <taxon>Fagus</taxon>
    </lineage>
</organism>
<feature type="signal peptide" evidence="2">
    <location>
        <begin position="1"/>
        <end position="16"/>
    </location>
</feature>
<dbReference type="AlphaFoldDB" id="A0A2N9HJC9"/>
<dbReference type="EMBL" id="OIVN01003522">
    <property type="protein sequence ID" value="SPD11820.1"/>
    <property type="molecule type" value="Genomic_DNA"/>
</dbReference>
<feature type="compositionally biased region" description="Polar residues" evidence="1">
    <location>
        <begin position="88"/>
        <end position="105"/>
    </location>
</feature>
<evidence type="ECO:0000313" key="3">
    <source>
        <dbReference type="EMBL" id="SPD11820.1"/>
    </source>
</evidence>
<evidence type="ECO:0000256" key="1">
    <source>
        <dbReference type="SAM" id="MobiDB-lite"/>
    </source>
</evidence>
<evidence type="ECO:0000256" key="2">
    <source>
        <dbReference type="SAM" id="SignalP"/>
    </source>
</evidence>
<sequence length="114" mass="12364">MFLVATVALFLLSMHAYEGRILHGEEQNHQFLGSLGAQAEVPPISVPNPPTTTGNIRPFTNYHINNVSSLLRRLHWAPHVLVPPSKPNPGTNIPASETSHNTAPLQKSPPPPIA</sequence>
<proteinExistence type="predicted"/>